<dbReference type="STRING" id="1159556.A0A063BZZ9"/>
<dbReference type="AlphaFoldDB" id="A0A063BZZ9"/>
<evidence type="ECO:0000256" key="5">
    <source>
        <dbReference type="ARBA" id="ARBA00022824"/>
    </source>
</evidence>
<evidence type="ECO:0000256" key="2">
    <source>
        <dbReference type="ARBA" id="ARBA00022574"/>
    </source>
</evidence>
<keyword evidence="9" id="KW-0472">Membrane</keyword>
<evidence type="ECO:0000256" key="7">
    <source>
        <dbReference type="ARBA" id="ARBA00022927"/>
    </source>
</evidence>
<dbReference type="RefSeq" id="XP_042997007.1">
    <property type="nucleotide sequence ID" value="XM_043141073.1"/>
</dbReference>
<evidence type="ECO:0000256" key="3">
    <source>
        <dbReference type="ARBA" id="ARBA00022692"/>
    </source>
</evidence>
<proteinExistence type="inferred from homology"/>
<reference evidence="11" key="1">
    <citation type="journal article" date="2016" name="Genome Announc.">
        <title>Genome Sequence of Ustilaginoidea virens IPU010, a Rice Pathogenic Fungus Causing False Smut.</title>
        <authorList>
            <person name="Kumagai T."/>
            <person name="Ishii T."/>
            <person name="Terai G."/>
            <person name="Umemura M."/>
            <person name="Machida M."/>
            <person name="Asai K."/>
        </authorList>
    </citation>
    <scope>NUCLEOTIDE SEQUENCE [LARGE SCALE GENOMIC DNA]</scope>
    <source>
        <strain evidence="11">IPU010</strain>
    </source>
</reference>
<reference evidence="14" key="2">
    <citation type="journal article" date="2016" name="Genome Announc.">
        <title>Genome sequence of Ustilaginoidea virens IPU010, a rice pathogenic fungus causing false smut.</title>
        <authorList>
            <person name="Kumagai T."/>
            <person name="Ishii T."/>
            <person name="Terai G."/>
            <person name="Umemura M."/>
            <person name="Machida M."/>
            <person name="Asai K."/>
        </authorList>
    </citation>
    <scope>NUCLEOTIDE SEQUENCE [LARGE SCALE GENOMIC DNA]</scope>
    <source>
        <strain evidence="14">IPU010</strain>
    </source>
</reference>
<dbReference type="Proteomes" id="UP000054053">
    <property type="component" value="Unassembled WGS sequence"/>
</dbReference>
<dbReference type="EMBL" id="CP072755">
    <property type="protein sequence ID" value="QUC19334.1"/>
    <property type="molecule type" value="Genomic_DNA"/>
</dbReference>
<dbReference type="OrthoDB" id="16538at2759"/>
<evidence type="ECO:0000256" key="8">
    <source>
        <dbReference type="ARBA" id="ARBA00022989"/>
    </source>
</evidence>
<dbReference type="GO" id="GO:0005085">
    <property type="term" value="F:guanyl-nucleotide exchange factor activity"/>
    <property type="evidence" value="ECO:0007669"/>
    <property type="project" value="InterPro"/>
</dbReference>
<evidence type="ECO:0000313" key="13">
    <source>
        <dbReference type="Proteomes" id="UP000027002"/>
    </source>
</evidence>
<dbReference type="PANTHER" id="PTHR23284:SF0">
    <property type="entry name" value="PROLACTIN REGULATORY ELEMENT-BINDING PROTEIN"/>
    <property type="match status" value="1"/>
</dbReference>
<keyword evidence="4 10" id="KW-0677">Repeat</keyword>
<keyword evidence="13" id="KW-1185">Reference proteome</keyword>
<protein>
    <recommendedName>
        <fullName evidence="10">Guanine nucleotide-exchange factor SEC12</fullName>
    </recommendedName>
</protein>
<dbReference type="InterPro" id="IPR015943">
    <property type="entry name" value="WD40/YVTN_repeat-like_dom_sf"/>
</dbReference>
<evidence type="ECO:0000313" key="11">
    <source>
        <dbReference type="EMBL" id="GAO13171.1"/>
    </source>
</evidence>
<dbReference type="HOGENOM" id="CLU_021000_0_0_1"/>
<name>A0A063BZZ9_USTVR</name>
<comment type="subcellular location">
    <subcellularLocation>
        <location evidence="10">Endoplasmic reticulum membrane</location>
        <topology evidence="10">Single-pass type II membrane protein</topology>
    </subcellularLocation>
    <subcellularLocation>
        <location evidence="10">Golgi apparatus membrane</location>
        <topology evidence="10">Single-pass type II membrane protein</topology>
    </subcellularLocation>
</comment>
<dbReference type="GO" id="GO:0000139">
    <property type="term" value="C:Golgi membrane"/>
    <property type="evidence" value="ECO:0007669"/>
    <property type="project" value="UniProtKB-SubCell"/>
</dbReference>
<dbReference type="GO" id="GO:0003400">
    <property type="term" value="P:regulation of COPII vesicle coating"/>
    <property type="evidence" value="ECO:0007669"/>
    <property type="project" value="UniProtKB-UniRule"/>
</dbReference>
<comment type="similarity">
    <text evidence="10">Belongs to the WD repeat SEC12 family.</text>
</comment>
<dbReference type="GO" id="GO:0005789">
    <property type="term" value="C:endoplasmic reticulum membrane"/>
    <property type="evidence" value="ECO:0007669"/>
    <property type="project" value="UniProtKB-SubCell"/>
</dbReference>
<keyword evidence="7 10" id="KW-0653">Protein transport</keyword>
<organism evidence="11 14">
    <name type="scientific">Ustilaginoidea virens</name>
    <name type="common">Rice false smut fungus</name>
    <name type="synonym">Villosiclava virens</name>
    <dbReference type="NCBI Taxonomy" id="1159556"/>
    <lineage>
        <taxon>Eukaryota</taxon>
        <taxon>Fungi</taxon>
        <taxon>Dikarya</taxon>
        <taxon>Ascomycota</taxon>
        <taxon>Pezizomycotina</taxon>
        <taxon>Sordariomycetes</taxon>
        <taxon>Hypocreomycetidae</taxon>
        <taxon>Hypocreales</taxon>
        <taxon>Clavicipitaceae</taxon>
        <taxon>Ustilaginoidea</taxon>
    </lineage>
</organism>
<keyword evidence="5 10" id="KW-0256">Endoplasmic reticulum</keyword>
<evidence type="ECO:0000256" key="10">
    <source>
        <dbReference type="RuleBase" id="RU369019"/>
    </source>
</evidence>
<keyword evidence="6" id="KW-0931">ER-Golgi transport</keyword>
<dbReference type="GO" id="GO:0015031">
    <property type="term" value="P:protein transport"/>
    <property type="evidence" value="ECO:0007669"/>
    <property type="project" value="UniProtKB-KW"/>
</dbReference>
<dbReference type="Gene3D" id="2.130.10.10">
    <property type="entry name" value="YVTN repeat-like/Quinoprotein amine dehydrogenase"/>
    <property type="match status" value="1"/>
</dbReference>
<keyword evidence="1 10" id="KW-0813">Transport</keyword>
<dbReference type="EMBL" id="BBTG02000010">
    <property type="protein sequence ID" value="GAO13171.1"/>
    <property type="molecule type" value="Genomic_DNA"/>
</dbReference>
<evidence type="ECO:0000256" key="9">
    <source>
        <dbReference type="ARBA" id="ARBA00023136"/>
    </source>
</evidence>
<sequence>MAPPFPRADIELDYPIYAVDFDPEDATRLAVGGGGGAGRSGVGNKMTLLDVSRQDEIRIAGEIELSRDEDSVSSLAVGPRRGRATHLFAGVNSSPADVEKGINRHLRVFSAEPARAKPLPPPAASTDAAPRASFPAYDITEVSRTALFTNPDASAYQRLLRVSGALGAAASALGKDAQVAVFEATSPNPTVRGVLELASEAEGLDLLQTGAREHQLAYCDKHALYTVAVGAASSSDPELVFSMPDDHGERPQFRAIRYLTPEFVLAVANLPRKNTGALIQGLRLPSPGHQRARLAVTARIPGKLSATALAVTNLSRPAAAAGPVGDTQFVVAVAGNDSSIRLYTLQHQATPNMGLLFNLHPFCTLKSVHGQGQISGLAFSTFKTPKAHVRAQHVKLASTSLQRTVAVHSIPLRKHVDKAPPSGTSTQAPPPPARYAVAMPSRGPSARPVVTSLALIVLVLAIVSQSVMEMCGAARPVVFGNRFLPSWHGSLARRAAGSFEHGLASSLAGGKVLRAGEKLVLLEPAPADGGREAVLVDVHDAEAHGAARTWDQLRAEEKRAWKERLRDAGAWTQGMGESVFRGVLFGELAGMVGRAVAG</sequence>
<keyword evidence="8" id="KW-1133">Transmembrane helix</keyword>
<dbReference type="GeneID" id="66064353"/>
<dbReference type="KEGG" id="uvi:66064353"/>
<dbReference type="Proteomes" id="UP000027002">
    <property type="component" value="Chromosome 3"/>
</dbReference>
<dbReference type="GO" id="GO:0006888">
    <property type="term" value="P:endoplasmic reticulum to Golgi vesicle-mediated transport"/>
    <property type="evidence" value="ECO:0007669"/>
    <property type="project" value="UniProtKB-UniRule"/>
</dbReference>
<evidence type="ECO:0000313" key="14">
    <source>
        <dbReference type="Proteomes" id="UP000054053"/>
    </source>
</evidence>
<evidence type="ECO:0000313" key="12">
    <source>
        <dbReference type="EMBL" id="QUC19334.1"/>
    </source>
</evidence>
<keyword evidence="2 10" id="KW-0853">WD repeat</keyword>
<evidence type="ECO:0000256" key="6">
    <source>
        <dbReference type="ARBA" id="ARBA00022892"/>
    </source>
</evidence>
<reference evidence="12" key="3">
    <citation type="submission" date="2020-03" db="EMBL/GenBank/DDBJ databases">
        <title>A mixture of massive structural variations and highly conserved coding sequences in Ustilaginoidea virens genome.</title>
        <authorList>
            <person name="Zhang K."/>
            <person name="Zhao Z."/>
            <person name="Zhang Z."/>
            <person name="Li Y."/>
            <person name="Hsiang T."/>
            <person name="Sun W."/>
        </authorList>
    </citation>
    <scope>NUCLEOTIDE SEQUENCE</scope>
    <source>
        <strain evidence="12">UV-8b</strain>
    </source>
</reference>
<accession>A0A063BZZ9</accession>
<evidence type="ECO:0000256" key="1">
    <source>
        <dbReference type="ARBA" id="ARBA00022448"/>
    </source>
</evidence>
<keyword evidence="3" id="KW-0812">Transmembrane</keyword>
<dbReference type="InterPro" id="IPR045260">
    <property type="entry name" value="Sec12-like"/>
</dbReference>
<gene>
    <name evidence="12" type="ORF">UV8b_03575</name>
    <name evidence="11" type="ORF">UVI_02025260</name>
</gene>
<dbReference type="PANTHER" id="PTHR23284">
    <property type="entry name" value="PROLACTIN REGULATORY ELEMENT BINDING PROTEIN"/>
    <property type="match status" value="1"/>
</dbReference>
<comment type="function">
    <text evidence="10">Guanine nucleotide-exchange factor (GEF) required for the formation or budding of transport vesicles from the ER.</text>
</comment>
<evidence type="ECO:0000256" key="4">
    <source>
        <dbReference type="ARBA" id="ARBA00022737"/>
    </source>
</evidence>